<keyword evidence="1 2" id="KW-0413">Isomerase</keyword>
<feature type="active site" description="Proton donor/acceptor" evidence="3">
    <location>
        <position position="143"/>
    </location>
</feature>
<name>A0A917E656_9HYPH</name>
<accession>A0A917E656</accession>
<feature type="domain" description="Xylose isomerase-like TIM barrel" evidence="4">
    <location>
        <begin position="27"/>
        <end position="256"/>
    </location>
</feature>
<evidence type="ECO:0000256" key="2">
    <source>
        <dbReference type="PIRNR" id="PIRNR006241"/>
    </source>
</evidence>
<sequence length="259" mass="27833">MIASSTIPLSANLGFLWGELALPDAIRSAKRAGFAAVECHWPFETDPAAVADALAETGLPMLSLNTRRGKPGENGLAALPGREGEARDAIAEAVRYGARIGARSVHVMAGAARGLAGAEETFLANLRFAADLAGGNGMGVLVEPLNPRDAPNYLHATVEETAALLHRLDRPEVRILFDCYHQQIMGGDLLRRFTAHRHLIGHVQFAAVPSRAEPHGGEVAYPWLFRAFREAGYEGHFGAEYRPATTTGAGLAWMREFKG</sequence>
<dbReference type="InterPro" id="IPR013022">
    <property type="entry name" value="Xyl_isomerase-like_TIM-brl"/>
</dbReference>
<dbReference type="InterPro" id="IPR050417">
    <property type="entry name" value="Sugar_Epim/Isomerase"/>
</dbReference>
<dbReference type="Gene3D" id="3.20.20.150">
    <property type="entry name" value="Divalent-metal-dependent TIM barrel enzymes"/>
    <property type="match status" value="1"/>
</dbReference>
<dbReference type="InterPro" id="IPR026040">
    <property type="entry name" value="HyI-like"/>
</dbReference>
<proteinExistence type="inferred from homology"/>
<protein>
    <submittedName>
        <fullName evidence="5">Hydroxypyruvate isomerase</fullName>
    </submittedName>
</protein>
<dbReference type="Pfam" id="PF01261">
    <property type="entry name" value="AP_endonuc_2"/>
    <property type="match status" value="1"/>
</dbReference>
<reference evidence="5" key="1">
    <citation type="journal article" date="2014" name="Int. J. Syst. Evol. Microbiol.">
        <title>Complete genome sequence of Corynebacterium casei LMG S-19264T (=DSM 44701T), isolated from a smear-ripened cheese.</title>
        <authorList>
            <consortium name="US DOE Joint Genome Institute (JGI-PGF)"/>
            <person name="Walter F."/>
            <person name="Albersmeier A."/>
            <person name="Kalinowski J."/>
            <person name="Ruckert C."/>
        </authorList>
    </citation>
    <scope>NUCLEOTIDE SEQUENCE</scope>
    <source>
        <strain evidence="5">CGMCC 1.15367</strain>
    </source>
</reference>
<evidence type="ECO:0000313" key="5">
    <source>
        <dbReference type="EMBL" id="GGE04538.1"/>
    </source>
</evidence>
<evidence type="ECO:0000256" key="3">
    <source>
        <dbReference type="PIRSR" id="PIRSR006241-50"/>
    </source>
</evidence>
<keyword evidence="6" id="KW-1185">Reference proteome</keyword>
<organism evidence="5 6">
    <name type="scientific">Aureimonas endophytica</name>
    <dbReference type="NCBI Taxonomy" id="2027858"/>
    <lineage>
        <taxon>Bacteria</taxon>
        <taxon>Pseudomonadati</taxon>
        <taxon>Pseudomonadota</taxon>
        <taxon>Alphaproteobacteria</taxon>
        <taxon>Hyphomicrobiales</taxon>
        <taxon>Aurantimonadaceae</taxon>
        <taxon>Aureimonas</taxon>
    </lineage>
</organism>
<comment type="similarity">
    <text evidence="2">Belongs to the hyi family.</text>
</comment>
<dbReference type="AlphaFoldDB" id="A0A917E656"/>
<dbReference type="EMBL" id="BMIQ01000003">
    <property type="protein sequence ID" value="GGE04538.1"/>
    <property type="molecule type" value="Genomic_DNA"/>
</dbReference>
<evidence type="ECO:0000313" key="6">
    <source>
        <dbReference type="Proteomes" id="UP000644699"/>
    </source>
</evidence>
<dbReference type="PANTHER" id="PTHR43489:SF6">
    <property type="entry name" value="HYDROXYPYRUVATE ISOMERASE-RELATED"/>
    <property type="match status" value="1"/>
</dbReference>
<dbReference type="InterPro" id="IPR036237">
    <property type="entry name" value="Xyl_isomerase-like_sf"/>
</dbReference>
<feature type="active site" description="Proton donor/acceptor" evidence="3">
    <location>
        <position position="240"/>
    </location>
</feature>
<dbReference type="SUPFAM" id="SSF51658">
    <property type="entry name" value="Xylose isomerase-like"/>
    <property type="match status" value="1"/>
</dbReference>
<reference evidence="5" key="2">
    <citation type="submission" date="2020-09" db="EMBL/GenBank/DDBJ databases">
        <authorList>
            <person name="Sun Q."/>
            <person name="Zhou Y."/>
        </authorList>
    </citation>
    <scope>NUCLEOTIDE SEQUENCE</scope>
    <source>
        <strain evidence="5">CGMCC 1.15367</strain>
    </source>
</reference>
<dbReference type="RefSeq" id="WP_188908779.1">
    <property type="nucleotide sequence ID" value="NZ_BMIQ01000003.1"/>
</dbReference>
<evidence type="ECO:0000259" key="4">
    <source>
        <dbReference type="Pfam" id="PF01261"/>
    </source>
</evidence>
<dbReference type="GO" id="GO:0008903">
    <property type="term" value="F:hydroxypyruvate isomerase activity"/>
    <property type="evidence" value="ECO:0007669"/>
    <property type="project" value="TreeGrafter"/>
</dbReference>
<dbReference type="PANTHER" id="PTHR43489">
    <property type="entry name" value="ISOMERASE"/>
    <property type="match status" value="1"/>
</dbReference>
<dbReference type="Proteomes" id="UP000644699">
    <property type="component" value="Unassembled WGS sequence"/>
</dbReference>
<evidence type="ECO:0000256" key="1">
    <source>
        <dbReference type="ARBA" id="ARBA00023235"/>
    </source>
</evidence>
<gene>
    <name evidence="5" type="ORF">GCM10011390_24370</name>
</gene>
<comment type="caution">
    <text evidence="5">The sequence shown here is derived from an EMBL/GenBank/DDBJ whole genome shotgun (WGS) entry which is preliminary data.</text>
</comment>
<dbReference type="PIRSF" id="PIRSF006241">
    <property type="entry name" value="HyI"/>
    <property type="match status" value="1"/>
</dbReference>
<dbReference type="GO" id="GO:0046487">
    <property type="term" value="P:glyoxylate metabolic process"/>
    <property type="evidence" value="ECO:0007669"/>
    <property type="project" value="TreeGrafter"/>
</dbReference>